<organism evidence="2 3">
    <name type="scientific">Paraburkholderia bannensis</name>
    <dbReference type="NCBI Taxonomy" id="765414"/>
    <lineage>
        <taxon>Bacteria</taxon>
        <taxon>Pseudomonadati</taxon>
        <taxon>Pseudomonadota</taxon>
        <taxon>Betaproteobacteria</taxon>
        <taxon>Burkholderiales</taxon>
        <taxon>Burkholderiaceae</taxon>
        <taxon>Paraburkholderia</taxon>
    </lineage>
</organism>
<dbReference type="Pfam" id="PF20249">
    <property type="entry name" value="VasX_N"/>
    <property type="match status" value="1"/>
</dbReference>
<protein>
    <recommendedName>
        <fullName evidence="1">Toxin VasX N-terminal region domain-containing protein</fullName>
    </recommendedName>
</protein>
<feature type="domain" description="Toxin VasX N-terminal region" evidence="1">
    <location>
        <begin position="13"/>
        <end position="154"/>
    </location>
</feature>
<evidence type="ECO:0000313" key="2">
    <source>
        <dbReference type="EMBL" id="MBB6106213.1"/>
    </source>
</evidence>
<evidence type="ECO:0000313" key="3">
    <source>
        <dbReference type="Proteomes" id="UP000571554"/>
    </source>
</evidence>
<sequence length="155" mass="17321">MNATASQMPQQNCPFCDKHGLPILPVRYTIARADKGNAPALAAPFGADVTSIDLPAKIARYTMRLLRPGYLYVFDEKRNEWRGYIVNTQSYLYAFDIHAKVSGVVGEKEFNNACKAKNDPYLARCITVTDAANATRVWLGFSDTMWTPAVLQRRG</sequence>
<dbReference type="EMBL" id="JACHBW010000023">
    <property type="protein sequence ID" value="MBB6106213.1"/>
    <property type="molecule type" value="Genomic_DNA"/>
</dbReference>
<dbReference type="InterPro" id="IPR046864">
    <property type="entry name" value="VasX_N"/>
</dbReference>
<proteinExistence type="predicted"/>
<dbReference type="RefSeq" id="WP_183731049.1">
    <property type="nucleotide sequence ID" value="NZ_JACHBW010000023.1"/>
</dbReference>
<keyword evidence="3" id="KW-1185">Reference proteome</keyword>
<comment type="caution">
    <text evidence="2">The sequence shown here is derived from an EMBL/GenBank/DDBJ whole genome shotgun (WGS) entry which is preliminary data.</text>
</comment>
<dbReference type="Proteomes" id="UP000571554">
    <property type="component" value="Unassembled WGS sequence"/>
</dbReference>
<accession>A0A7W9WWN2</accession>
<gene>
    <name evidence="2" type="ORF">F4827_006084</name>
</gene>
<dbReference type="CDD" id="cd20707">
    <property type="entry name" value="MIX_III"/>
    <property type="match status" value="1"/>
</dbReference>
<evidence type="ECO:0000259" key="1">
    <source>
        <dbReference type="Pfam" id="PF20249"/>
    </source>
</evidence>
<dbReference type="AlphaFoldDB" id="A0A7W9WWN2"/>
<name>A0A7W9WWN2_9BURK</name>
<reference evidence="2 3" key="1">
    <citation type="submission" date="2020-08" db="EMBL/GenBank/DDBJ databases">
        <title>Above-ground endophytic microbial communities from plants in different locations in the United States.</title>
        <authorList>
            <person name="Frank C."/>
        </authorList>
    </citation>
    <scope>NUCLEOTIDE SEQUENCE [LARGE SCALE GENOMIC DNA]</scope>
    <source>
        <strain evidence="2 3">WP4_2_2</strain>
    </source>
</reference>